<proteinExistence type="predicted"/>
<protein>
    <submittedName>
        <fullName evidence="1">Uncharacterized protein</fullName>
    </submittedName>
</protein>
<dbReference type="AlphaFoldDB" id="A0A3B0WMF2"/>
<reference evidence="1" key="1">
    <citation type="submission" date="2018-06" db="EMBL/GenBank/DDBJ databases">
        <authorList>
            <person name="Zhirakovskaya E."/>
        </authorList>
    </citation>
    <scope>NUCLEOTIDE SEQUENCE</scope>
</reference>
<evidence type="ECO:0000313" key="1">
    <source>
        <dbReference type="EMBL" id="VAW56491.1"/>
    </source>
</evidence>
<name>A0A3B0WMF2_9ZZZZ</name>
<dbReference type="EMBL" id="UOFF01000239">
    <property type="protein sequence ID" value="VAW56491.1"/>
    <property type="molecule type" value="Genomic_DNA"/>
</dbReference>
<sequence>MVMEVININYLSHHVGALSFDTQTGIGAFE</sequence>
<organism evidence="1">
    <name type="scientific">hydrothermal vent metagenome</name>
    <dbReference type="NCBI Taxonomy" id="652676"/>
    <lineage>
        <taxon>unclassified sequences</taxon>
        <taxon>metagenomes</taxon>
        <taxon>ecological metagenomes</taxon>
    </lineage>
</organism>
<accession>A0A3B0WMF2</accession>
<gene>
    <name evidence="1" type="ORF">MNBD_GAMMA07-2195</name>
</gene>